<dbReference type="Proteomes" id="UP000681027">
    <property type="component" value="Unassembled WGS sequence"/>
</dbReference>
<organism evidence="3 4">
    <name type="scientific">Cytobacillus citreus</name>
    <dbReference type="NCBI Taxonomy" id="2833586"/>
    <lineage>
        <taxon>Bacteria</taxon>
        <taxon>Bacillati</taxon>
        <taxon>Bacillota</taxon>
        <taxon>Bacilli</taxon>
        <taxon>Bacillales</taxon>
        <taxon>Bacillaceae</taxon>
        <taxon>Cytobacillus</taxon>
    </lineage>
</organism>
<name>A0ABS5NXZ0_9BACI</name>
<dbReference type="Pfam" id="PF01370">
    <property type="entry name" value="Epimerase"/>
    <property type="match status" value="1"/>
</dbReference>
<keyword evidence="4" id="KW-1185">Reference proteome</keyword>
<gene>
    <name evidence="3" type="ORF">KHA94_21470</name>
</gene>
<dbReference type="SUPFAM" id="SSF51735">
    <property type="entry name" value="NAD(P)-binding Rossmann-fold domains"/>
    <property type="match status" value="1"/>
</dbReference>
<comment type="similarity">
    <text evidence="1">Belongs to the NAD(P)-dependent epimerase/dehydratase family.</text>
</comment>
<reference evidence="3 4" key="1">
    <citation type="submission" date="2021-05" db="EMBL/GenBank/DDBJ databases">
        <title>Novel Bacillus species.</title>
        <authorList>
            <person name="Liu G."/>
        </authorList>
    </citation>
    <scope>NUCLEOTIDE SEQUENCE [LARGE SCALE GENOMIC DNA]</scope>
    <source>
        <strain evidence="3 4">FJAT-49705</strain>
    </source>
</reference>
<evidence type="ECO:0000313" key="4">
    <source>
        <dbReference type="Proteomes" id="UP000681027"/>
    </source>
</evidence>
<dbReference type="PANTHER" id="PTHR43000">
    <property type="entry name" value="DTDP-D-GLUCOSE 4,6-DEHYDRATASE-RELATED"/>
    <property type="match status" value="1"/>
</dbReference>
<accession>A0ABS5NXZ0</accession>
<sequence>MKVIVTGGAGFIGSFVAKILVQTGYDVVIIDTRKIIKEHEEKKLKYYPINILSPEIEDVFIKEKPDIVIHLAAQVDVNESIKSPVKDAEINIMGTLNLLNYSNKYKVKKFIFSSSSAVYSDTEKTEEITEEHTINPSSFYGLSKYISELHIRMFNEMFGLPFTIFRYGNVFGPRSSGGDVISIFLNQFKLGNEITIYGDGEQTRDFVYVKDIARANLLAITKGDNEILNLGTNSSISITSLCTILKSVYQKDIPIIYKPNRQGEIRNSKLNAEKAKSILNWTPEYELQAALKEIVSVLPNSN</sequence>
<dbReference type="InterPro" id="IPR036291">
    <property type="entry name" value="NAD(P)-bd_dom_sf"/>
</dbReference>
<feature type="domain" description="NAD-dependent epimerase/dehydratase" evidence="2">
    <location>
        <begin position="3"/>
        <end position="231"/>
    </location>
</feature>
<evidence type="ECO:0000259" key="2">
    <source>
        <dbReference type="Pfam" id="PF01370"/>
    </source>
</evidence>
<protein>
    <submittedName>
        <fullName evidence="3">NAD-dependent epimerase/dehydratase family protein</fullName>
    </submittedName>
</protein>
<dbReference type="RefSeq" id="WP_213104164.1">
    <property type="nucleotide sequence ID" value="NZ_JAGYPM010000005.1"/>
</dbReference>
<dbReference type="EMBL" id="JAGYPM010000005">
    <property type="protein sequence ID" value="MBS4192715.1"/>
    <property type="molecule type" value="Genomic_DNA"/>
</dbReference>
<dbReference type="Gene3D" id="3.40.50.720">
    <property type="entry name" value="NAD(P)-binding Rossmann-like Domain"/>
    <property type="match status" value="1"/>
</dbReference>
<proteinExistence type="inferred from homology"/>
<evidence type="ECO:0000313" key="3">
    <source>
        <dbReference type="EMBL" id="MBS4192715.1"/>
    </source>
</evidence>
<evidence type="ECO:0000256" key="1">
    <source>
        <dbReference type="ARBA" id="ARBA00007637"/>
    </source>
</evidence>
<dbReference type="InterPro" id="IPR001509">
    <property type="entry name" value="Epimerase_deHydtase"/>
</dbReference>
<comment type="caution">
    <text evidence="3">The sequence shown here is derived from an EMBL/GenBank/DDBJ whole genome shotgun (WGS) entry which is preliminary data.</text>
</comment>